<organism evidence="3 4">
    <name type="scientific">Geomonas paludis</name>
    <dbReference type="NCBI Taxonomy" id="2740185"/>
    <lineage>
        <taxon>Bacteria</taxon>
        <taxon>Pseudomonadati</taxon>
        <taxon>Thermodesulfobacteriota</taxon>
        <taxon>Desulfuromonadia</taxon>
        <taxon>Geobacterales</taxon>
        <taxon>Geobacteraceae</taxon>
        <taxon>Geomonas</taxon>
    </lineage>
</organism>
<gene>
    <name evidence="3" type="ORF">M1B72_16565</name>
</gene>
<dbReference type="Pfam" id="PF02604">
    <property type="entry name" value="PhdYeFM_antitox"/>
    <property type="match status" value="1"/>
</dbReference>
<name>A0ABY4LDV0_9BACT</name>
<dbReference type="PANTHER" id="PTHR33713">
    <property type="entry name" value="ANTITOXIN YAFN-RELATED"/>
    <property type="match status" value="1"/>
</dbReference>
<keyword evidence="4" id="KW-1185">Reference proteome</keyword>
<dbReference type="Gene3D" id="3.40.1620.10">
    <property type="entry name" value="YefM-like domain"/>
    <property type="match status" value="1"/>
</dbReference>
<evidence type="ECO:0000313" key="3">
    <source>
        <dbReference type="EMBL" id="UPU35050.1"/>
    </source>
</evidence>
<proteinExistence type="inferred from homology"/>
<evidence type="ECO:0000256" key="2">
    <source>
        <dbReference type="RuleBase" id="RU362080"/>
    </source>
</evidence>
<dbReference type="PANTHER" id="PTHR33713:SF6">
    <property type="entry name" value="ANTITOXIN YEFM"/>
    <property type="match status" value="1"/>
</dbReference>
<protein>
    <recommendedName>
        <fullName evidence="2">Antitoxin</fullName>
    </recommendedName>
</protein>
<dbReference type="InterPro" id="IPR036165">
    <property type="entry name" value="YefM-like_sf"/>
</dbReference>
<accession>A0ABY4LDV0</accession>
<evidence type="ECO:0000256" key="1">
    <source>
        <dbReference type="ARBA" id="ARBA00009981"/>
    </source>
</evidence>
<dbReference type="Proteomes" id="UP000831485">
    <property type="component" value="Chromosome"/>
</dbReference>
<sequence length="82" mass="9066">MEMKVLSASAARANMYRLIDEAAESHEPVCITGKRANAVLLSEEDWRAVNETLYLLSIPGMRESVLEGLATPLDECSEEPGW</sequence>
<reference evidence="3" key="1">
    <citation type="submission" date="2022-04" db="EMBL/GenBank/DDBJ databases">
        <authorList>
            <person name="Liu G."/>
        </authorList>
    </citation>
    <scope>NUCLEOTIDE SEQUENCE</scope>
    <source>
        <strain evidence="3">RG22</strain>
    </source>
</reference>
<dbReference type="EMBL" id="CP096574">
    <property type="protein sequence ID" value="UPU35050.1"/>
    <property type="molecule type" value="Genomic_DNA"/>
</dbReference>
<dbReference type="InterPro" id="IPR051405">
    <property type="entry name" value="phD/YefM_antitoxin"/>
</dbReference>
<comment type="similarity">
    <text evidence="1 2">Belongs to the phD/YefM antitoxin family.</text>
</comment>
<comment type="function">
    <text evidence="2">Antitoxin component of a type II toxin-antitoxin (TA) system.</text>
</comment>
<dbReference type="InterPro" id="IPR006442">
    <property type="entry name" value="Antitoxin_Phd/YefM"/>
</dbReference>
<dbReference type="SUPFAM" id="SSF143120">
    <property type="entry name" value="YefM-like"/>
    <property type="match status" value="1"/>
</dbReference>
<dbReference type="NCBIfam" id="TIGR01552">
    <property type="entry name" value="phd_fam"/>
    <property type="match status" value="1"/>
</dbReference>
<evidence type="ECO:0000313" key="4">
    <source>
        <dbReference type="Proteomes" id="UP000831485"/>
    </source>
</evidence>